<dbReference type="NCBIfam" id="TIGR04183">
    <property type="entry name" value="Por_Secre_tail"/>
    <property type="match status" value="1"/>
</dbReference>
<sequence>MKPYVLIALLLMLSAKQILAQTSSELSFHQNYRNKPEGGSEQIQVKTFPNPFAEQIQFQFDIIELSQVSITVFDITGNKIAVLMDKMLEKESYKLNWKPSQQLSGMYIYVFSAGKTRKTGKILLLNKRI</sequence>
<dbReference type="Pfam" id="PF18962">
    <property type="entry name" value="Por_Secre_tail"/>
    <property type="match status" value="1"/>
</dbReference>
<evidence type="ECO:0000256" key="1">
    <source>
        <dbReference type="SAM" id="SignalP"/>
    </source>
</evidence>
<organism evidence="3 4">
    <name type="scientific">Rhodocytophaga rosea</name>
    <dbReference type="NCBI Taxonomy" id="2704465"/>
    <lineage>
        <taxon>Bacteria</taxon>
        <taxon>Pseudomonadati</taxon>
        <taxon>Bacteroidota</taxon>
        <taxon>Cytophagia</taxon>
        <taxon>Cytophagales</taxon>
        <taxon>Rhodocytophagaceae</taxon>
        <taxon>Rhodocytophaga</taxon>
    </lineage>
</organism>
<evidence type="ECO:0000313" key="3">
    <source>
        <dbReference type="EMBL" id="QHT67925.1"/>
    </source>
</evidence>
<dbReference type="RefSeq" id="WP_162443946.1">
    <property type="nucleotide sequence ID" value="NZ_CP048222.1"/>
</dbReference>
<feature type="domain" description="Secretion system C-terminal sorting" evidence="2">
    <location>
        <begin position="48"/>
        <end position="122"/>
    </location>
</feature>
<dbReference type="AlphaFoldDB" id="A0A6C0GIZ3"/>
<dbReference type="Proteomes" id="UP000480178">
    <property type="component" value="Chromosome"/>
</dbReference>
<feature type="signal peptide" evidence="1">
    <location>
        <begin position="1"/>
        <end position="20"/>
    </location>
</feature>
<keyword evidence="1" id="KW-0732">Signal</keyword>
<evidence type="ECO:0000313" key="4">
    <source>
        <dbReference type="Proteomes" id="UP000480178"/>
    </source>
</evidence>
<dbReference type="InterPro" id="IPR026444">
    <property type="entry name" value="Secre_tail"/>
</dbReference>
<evidence type="ECO:0000259" key="2">
    <source>
        <dbReference type="Pfam" id="PF18962"/>
    </source>
</evidence>
<keyword evidence="4" id="KW-1185">Reference proteome</keyword>
<accession>A0A6C0GIZ3</accession>
<proteinExistence type="predicted"/>
<reference evidence="3 4" key="1">
    <citation type="submission" date="2020-01" db="EMBL/GenBank/DDBJ databases">
        <authorList>
            <person name="Kim M.K."/>
        </authorList>
    </citation>
    <scope>NUCLEOTIDE SEQUENCE [LARGE SCALE GENOMIC DNA]</scope>
    <source>
        <strain evidence="3 4">172606-1</strain>
    </source>
</reference>
<feature type="chain" id="PRO_5025524621" evidence="1">
    <location>
        <begin position="21"/>
        <end position="129"/>
    </location>
</feature>
<gene>
    <name evidence="3" type="ORF">GXP67_15400</name>
</gene>
<name>A0A6C0GIZ3_9BACT</name>
<dbReference type="KEGG" id="rhoz:GXP67_15400"/>
<dbReference type="EMBL" id="CP048222">
    <property type="protein sequence ID" value="QHT67925.1"/>
    <property type="molecule type" value="Genomic_DNA"/>
</dbReference>
<protein>
    <submittedName>
        <fullName evidence="3">T9SS type A sorting domain-containing protein</fullName>
    </submittedName>
</protein>